<dbReference type="Proteomes" id="UP000000600">
    <property type="component" value="Unassembled WGS sequence"/>
</dbReference>
<proteinExistence type="predicted"/>
<sequence length="239" mass="28122">MQLNPSNTFLALPDKQNIFQLHFVLFNFANDSPFRRHLDHLQIIILKLGIIHGQLNLCLLVQSPSCILMNKQQEMQHVACNVNQKLNMQKTQLSTIWIINNLLNCLLLILMSQVFFKRKSKKLCNNKLQLKYIYWNKNLRNRLTLMLIKTILILIIIIIKINIIIVIKILKIMIILYRMIIRIIIRIIIILIPTVIIVSIIIIISNIIIITTMQLDNRKAQQLFFRCFTINLLCSLLLF</sequence>
<dbReference type="EMBL" id="CT868679">
    <property type="protein sequence ID" value="CAK94708.1"/>
    <property type="molecule type" value="Genomic_DNA"/>
</dbReference>
<name>A0EHB7_PARTE</name>
<feature type="transmembrane region" description="Helical" evidence="1">
    <location>
        <begin position="150"/>
        <end position="177"/>
    </location>
</feature>
<reference evidence="2 3" key="1">
    <citation type="journal article" date="2006" name="Nature">
        <title>Global trends of whole-genome duplications revealed by the ciliate Paramecium tetraurelia.</title>
        <authorList>
            <consortium name="Genoscope"/>
            <person name="Aury J.-M."/>
            <person name="Jaillon O."/>
            <person name="Duret L."/>
            <person name="Noel B."/>
            <person name="Jubin C."/>
            <person name="Porcel B.M."/>
            <person name="Segurens B."/>
            <person name="Daubin V."/>
            <person name="Anthouard V."/>
            <person name="Aiach N."/>
            <person name="Arnaiz O."/>
            <person name="Billaut A."/>
            <person name="Beisson J."/>
            <person name="Blanc I."/>
            <person name="Bouhouche K."/>
            <person name="Camara F."/>
            <person name="Duharcourt S."/>
            <person name="Guigo R."/>
            <person name="Gogendeau D."/>
            <person name="Katinka M."/>
            <person name="Keller A.-M."/>
            <person name="Kissmehl R."/>
            <person name="Klotz C."/>
            <person name="Koll F."/>
            <person name="Le Moue A."/>
            <person name="Lepere C."/>
            <person name="Malinsky S."/>
            <person name="Nowacki M."/>
            <person name="Nowak J.K."/>
            <person name="Plattner H."/>
            <person name="Poulain J."/>
            <person name="Ruiz F."/>
            <person name="Serrano V."/>
            <person name="Zagulski M."/>
            <person name="Dessen P."/>
            <person name="Betermier M."/>
            <person name="Weissenbach J."/>
            <person name="Scarpelli C."/>
            <person name="Schachter V."/>
            <person name="Sperling L."/>
            <person name="Meyer E."/>
            <person name="Cohen J."/>
            <person name="Wincker P."/>
        </authorList>
    </citation>
    <scope>NUCLEOTIDE SEQUENCE [LARGE SCALE GENOMIC DNA]</scope>
    <source>
        <strain evidence="2 3">Stock d4-2</strain>
    </source>
</reference>
<evidence type="ECO:0008006" key="4">
    <source>
        <dbReference type="Google" id="ProtNLM"/>
    </source>
</evidence>
<dbReference type="HOGENOM" id="CLU_1163062_0_0_1"/>
<keyword evidence="3" id="KW-1185">Reference proteome</keyword>
<evidence type="ECO:0000256" key="1">
    <source>
        <dbReference type="SAM" id="Phobius"/>
    </source>
</evidence>
<accession>A0EHB7</accession>
<organism evidence="2 3">
    <name type="scientific">Paramecium tetraurelia</name>
    <dbReference type="NCBI Taxonomy" id="5888"/>
    <lineage>
        <taxon>Eukaryota</taxon>
        <taxon>Sar</taxon>
        <taxon>Alveolata</taxon>
        <taxon>Ciliophora</taxon>
        <taxon>Intramacronucleata</taxon>
        <taxon>Oligohymenophorea</taxon>
        <taxon>Peniculida</taxon>
        <taxon>Parameciidae</taxon>
        <taxon>Paramecium</taxon>
    </lineage>
</organism>
<dbReference type="AlphaFoldDB" id="A0EHB7"/>
<evidence type="ECO:0000313" key="3">
    <source>
        <dbReference type="Proteomes" id="UP000000600"/>
    </source>
</evidence>
<dbReference type="RefSeq" id="XP_001462081.1">
    <property type="nucleotide sequence ID" value="XM_001462044.1"/>
</dbReference>
<protein>
    <recommendedName>
        <fullName evidence="4">Transmembrane protein</fullName>
    </recommendedName>
</protein>
<keyword evidence="1" id="KW-1133">Transmembrane helix</keyword>
<dbReference type="KEGG" id="ptm:GSPATT00027032001"/>
<keyword evidence="1" id="KW-0472">Membrane</keyword>
<feature type="transmembrane region" description="Helical" evidence="1">
    <location>
        <begin position="96"/>
        <end position="116"/>
    </location>
</feature>
<keyword evidence="1" id="KW-0812">Transmembrane</keyword>
<dbReference type="GeneID" id="5047858"/>
<dbReference type="InParanoid" id="A0EHB7"/>
<evidence type="ECO:0000313" key="2">
    <source>
        <dbReference type="EMBL" id="CAK94708.1"/>
    </source>
</evidence>
<gene>
    <name evidence="2" type="ORF">GSPATT00027032001</name>
</gene>
<feature type="transmembrane region" description="Helical" evidence="1">
    <location>
        <begin position="183"/>
        <end position="211"/>
    </location>
</feature>
<dbReference type="OrthoDB" id="1158011at2759"/>